<dbReference type="Proteomes" id="UP001056120">
    <property type="component" value="Linkage Group LG11"/>
</dbReference>
<reference evidence="2" key="1">
    <citation type="journal article" date="2022" name="Mol. Ecol. Resour.">
        <title>The genomes of chicory, endive, great burdock and yacon provide insights into Asteraceae palaeo-polyploidization history and plant inulin production.</title>
        <authorList>
            <person name="Fan W."/>
            <person name="Wang S."/>
            <person name="Wang H."/>
            <person name="Wang A."/>
            <person name="Jiang F."/>
            <person name="Liu H."/>
            <person name="Zhao H."/>
            <person name="Xu D."/>
            <person name="Zhang Y."/>
        </authorList>
    </citation>
    <scope>NUCLEOTIDE SEQUENCE [LARGE SCALE GENOMIC DNA]</scope>
    <source>
        <strain evidence="2">cv. Yunnan</strain>
    </source>
</reference>
<gene>
    <name evidence="1" type="ORF">L1987_33464</name>
</gene>
<protein>
    <submittedName>
        <fullName evidence="1">Uncharacterized protein</fullName>
    </submittedName>
</protein>
<name>A0ACB9HR43_9ASTR</name>
<evidence type="ECO:0000313" key="1">
    <source>
        <dbReference type="EMBL" id="KAI3798195.1"/>
    </source>
</evidence>
<keyword evidence="2" id="KW-1185">Reference proteome</keyword>
<accession>A0ACB9HR43</accession>
<proteinExistence type="predicted"/>
<reference evidence="1 2" key="2">
    <citation type="journal article" date="2022" name="Mol. Ecol. Resour.">
        <title>The genomes of chicory, endive, great burdock and yacon provide insights into Asteraceae paleo-polyploidization history and plant inulin production.</title>
        <authorList>
            <person name="Fan W."/>
            <person name="Wang S."/>
            <person name="Wang H."/>
            <person name="Wang A."/>
            <person name="Jiang F."/>
            <person name="Liu H."/>
            <person name="Zhao H."/>
            <person name="Xu D."/>
            <person name="Zhang Y."/>
        </authorList>
    </citation>
    <scope>NUCLEOTIDE SEQUENCE [LARGE SCALE GENOMIC DNA]</scope>
    <source>
        <strain evidence="2">cv. Yunnan</strain>
        <tissue evidence="1">Leaves</tissue>
    </source>
</reference>
<organism evidence="1 2">
    <name type="scientific">Smallanthus sonchifolius</name>
    <dbReference type="NCBI Taxonomy" id="185202"/>
    <lineage>
        <taxon>Eukaryota</taxon>
        <taxon>Viridiplantae</taxon>
        <taxon>Streptophyta</taxon>
        <taxon>Embryophyta</taxon>
        <taxon>Tracheophyta</taxon>
        <taxon>Spermatophyta</taxon>
        <taxon>Magnoliopsida</taxon>
        <taxon>eudicotyledons</taxon>
        <taxon>Gunneridae</taxon>
        <taxon>Pentapetalae</taxon>
        <taxon>asterids</taxon>
        <taxon>campanulids</taxon>
        <taxon>Asterales</taxon>
        <taxon>Asteraceae</taxon>
        <taxon>Asteroideae</taxon>
        <taxon>Heliantheae alliance</taxon>
        <taxon>Millerieae</taxon>
        <taxon>Smallanthus</taxon>
    </lineage>
</organism>
<sequence length="97" mass="10556">MDSLVIVGTFSIEGKKESAAVVKGDASTNKLPSPNVGAICSKLEFPIGTGFFRQECSQLTNFLLKTVNQKNKTPAMLDYDLNTNKMRLVEADSLDVD</sequence>
<dbReference type="EMBL" id="CM042028">
    <property type="protein sequence ID" value="KAI3798195.1"/>
    <property type="molecule type" value="Genomic_DNA"/>
</dbReference>
<comment type="caution">
    <text evidence="1">The sequence shown here is derived from an EMBL/GenBank/DDBJ whole genome shotgun (WGS) entry which is preliminary data.</text>
</comment>
<evidence type="ECO:0000313" key="2">
    <source>
        <dbReference type="Proteomes" id="UP001056120"/>
    </source>
</evidence>